<name>A0A1F8GTQ5_9BACT</name>
<dbReference type="Proteomes" id="UP000179047">
    <property type="component" value="Unassembled WGS sequence"/>
</dbReference>
<evidence type="ECO:0000313" key="3">
    <source>
        <dbReference type="Proteomes" id="UP000179047"/>
    </source>
</evidence>
<comment type="caution">
    <text evidence="2">The sequence shown here is derived from an EMBL/GenBank/DDBJ whole genome shotgun (WGS) entry which is preliminary data.</text>
</comment>
<protein>
    <submittedName>
        <fullName evidence="2">Uncharacterized protein</fullName>
    </submittedName>
</protein>
<proteinExistence type="predicted"/>
<organism evidence="2 3">
    <name type="scientific">Candidatus Yanofskybacteria bacterium RIFCSPLOWO2_01_FULL_49_25</name>
    <dbReference type="NCBI Taxonomy" id="1802701"/>
    <lineage>
        <taxon>Bacteria</taxon>
        <taxon>Candidatus Yanofskyibacteriota</taxon>
    </lineage>
</organism>
<evidence type="ECO:0000313" key="2">
    <source>
        <dbReference type="EMBL" id="OGN28773.1"/>
    </source>
</evidence>
<dbReference type="STRING" id="1802701.A3A33_03255"/>
<feature type="coiled-coil region" evidence="1">
    <location>
        <begin position="31"/>
        <end position="89"/>
    </location>
</feature>
<keyword evidence="1" id="KW-0175">Coiled coil</keyword>
<reference evidence="2 3" key="1">
    <citation type="journal article" date="2016" name="Nat. Commun.">
        <title>Thousands of microbial genomes shed light on interconnected biogeochemical processes in an aquifer system.</title>
        <authorList>
            <person name="Anantharaman K."/>
            <person name="Brown C.T."/>
            <person name="Hug L.A."/>
            <person name="Sharon I."/>
            <person name="Castelle C.J."/>
            <person name="Probst A.J."/>
            <person name="Thomas B.C."/>
            <person name="Singh A."/>
            <person name="Wilkins M.J."/>
            <person name="Karaoz U."/>
            <person name="Brodie E.L."/>
            <person name="Williams K.H."/>
            <person name="Hubbard S.S."/>
            <person name="Banfield J.F."/>
        </authorList>
    </citation>
    <scope>NUCLEOTIDE SEQUENCE [LARGE SCALE GENOMIC DNA]</scope>
</reference>
<accession>A0A1F8GTQ5</accession>
<sequence length="165" mass="19235">MEVWTFTSEQEALGTLAIAARIWNRHCAAMARELDQELVRLRREAREAEYAREETETDDDESFGHSQRLAQLNNARRAVESQANDLRRGFEQEHKLYFIDDRLAHRLCALVREAPNWVSVIIGFQVIEGSPMGAVGPLSNLLRNLRWNRLRISWREPAYYVLHDS</sequence>
<evidence type="ECO:0000256" key="1">
    <source>
        <dbReference type="SAM" id="Coils"/>
    </source>
</evidence>
<gene>
    <name evidence="2" type="ORF">A3A33_03255</name>
</gene>
<dbReference type="AlphaFoldDB" id="A0A1F8GTQ5"/>
<dbReference type="EMBL" id="MGKP01000012">
    <property type="protein sequence ID" value="OGN28773.1"/>
    <property type="molecule type" value="Genomic_DNA"/>
</dbReference>